<protein>
    <submittedName>
        <fullName evidence="1">Uncharacterized protein</fullName>
    </submittedName>
</protein>
<reference evidence="1 2" key="1">
    <citation type="submission" date="2009-04" db="EMBL/GenBank/DDBJ databases">
        <authorList>
            <person name="Qin X."/>
            <person name="Bachman B."/>
            <person name="Battles P."/>
            <person name="Bell A."/>
            <person name="Bess C."/>
            <person name="Bickham C."/>
            <person name="Chaboub L."/>
            <person name="Chen D."/>
            <person name="Coyle M."/>
            <person name="Deiros D.R."/>
            <person name="Dinh H."/>
            <person name="Forbes L."/>
            <person name="Fowler G."/>
            <person name="Francisco L."/>
            <person name="Fu Q."/>
            <person name="Gubbala S."/>
            <person name="Hale W."/>
            <person name="Han Y."/>
            <person name="Hemphill L."/>
            <person name="Highlander S.K."/>
            <person name="Hirani K."/>
            <person name="Hogues M."/>
            <person name="Jackson L."/>
            <person name="Jakkamsetti A."/>
            <person name="Javaid M."/>
            <person name="Jiang H."/>
            <person name="Korchina V."/>
            <person name="Kovar C."/>
            <person name="Lara F."/>
            <person name="Lee S."/>
            <person name="Mata R."/>
            <person name="Mathew T."/>
            <person name="Moen C."/>
            <person name="Morales K."/>
            <person name="Munidasa M."/>
            <person name="Nazareth L."/>
            <person name="Ngo R."/>
            <person name="Nguyen L."/>
            <person name="Okwuonu G."/>
            <person name="Ongeri F."/>
            <person name="Patil S."/>
            <person name="Petrosino J."/>
            <person name="Pham C."/>
            <person name="Pham P."/>
            <person name="Pu L.-L."/>
            <person name="Puazo M."/>
            <person name="Raj R."/>
            <person name="Reid J."/>
            <person name="Rouhana J."/>
            <person name="Saada N."/>
            <person name="Shang Y."/>
            <person name="Simmons D."/>
            <person name="Thornton R."/>
            <person name="Warren J."/>
            <person name="Weissenberger G."/>
            <person name="Zhang J."/>
            <person name="Zhang L."/>
            <person name="Zhou C."/>
            <person name="Zhu D."/>
            <person name="Muzny D."/>
            <person name="Worley K."/>
            <person name="Gibbs R."/>
        </authorList>
    </citation>
    <scope>NUCLEOTIDE SEQUENCE [LARGE SCALE GENOMIC DNA]</scope>
    <source>
        <strain evidence="1 2">ATCC 43531</strain>
    </source>
</reference>
<organism evidence="1 2">
    <name type="scientific">Selenomonas flueggei ATCC 43531</name>
    <dbReference type="NCBI Taxonomy" id="638302"/>
    <lineage>
        <taxon>Bacteria</taxon>
        <taxon>Bacillati</taxon>
        <taxon>Bacillota</taxon>
        <taxon>Negativicutes</taxon>
        <taxon>Selenomonadales</taxon>
        <taxon>Selenomonadaceae</taxon>
        <taxon>Selenomonas</taxon>
    </lineage>
</organism>
<proteinExistence type="predicted"/>
<dbReference type="HOGENOM" id="CLU_2509651_0_0_9"/>
<keyword evidence="2" id="KW-1185">Reference proteome</keyword>
<dbReference type="Proteomes" id="UP000005309">
    <property type="component" value="Unassembled WGS sequence"/>
</dbReference>
<evidence type="ECO:0000313" key="2">
    <source>
        <dbReference type="Proteomes" id="UP000005309"/>
    </source>
</evidence>
<accession>C4V2V7</accession>
<evidence type="ECO:0000313" key="1">
    <source>
        <dbReference type="EMBL" id="EEQ48793.1"/>
    </source>
</evidence>
<gene>
    <name evidence="1" type="ORF">HMPREF0908_0821</name>
</gene>
<comment type="caution">
    <text evidence="1">The sequence shown here is derived from an EMBL/GenBank/DDBJ whole genome shotgun (WGS) entry which is preliminary data.</text>
</comment>
<sequence>MWGATTLLAGFVDNTGFQSTRPVWGATHIGAEIPECRPVSIHAPRVGRDGELFDAQILLEGFNPRAPCGARPLDFHEGDVVQAFQSTRPVWGATLPA</sequence>
<name>C4V2V7_9FIRM</name>
<dbReference type="EMBL" id="ACLA01000011">
    <property type="protein sequence ID" value="EEQ48793.1"/>
    <property type="molecule type" value="Genomic_DNA"/>
</dbReference>
<dbReference type="AlphaFoldDB" id="C4V2V7"/>